<proteinExistence type="predicted"/>
<comment type="caution">
    <text evidence="1">The sequence shown here is derived from an EMBL/GenBank/DDBJ whole genome shotgun (WGS) entry which is preliminary data.</text>
</comment>
<protein>
    <submittedName>
        <fullName evidence="1">Uncharacterized protein</fullName>
    </submittedName>
</protein>
<keyword evidence="2" id="KW-1185">Reference proteome</keyword>
<gene>
    <name evidence="1" type="ORF">XENORESO_018551</name>
</gene>
<sequence length="71" mass="7673">MDTLQHSALETHLDPVCTHRCSDFFSRKSCIFGCMDTSSKTWLPHQGQFGLVGQAEVCCGGPGVLTPSESV</sequence>
<accession>A0ABV0WG13</accession>
<reference evidence="1 2" key="1">
    <citation type="submission" date="2021-06" db="EMBL/GenBank/DDBJ databases">
        <authorList>
            <person name="Palmer J.M."/>
        </authorList>
    </citation>
    <scope>NUCLEOTIDE SEQUENCE [LARGE SCALE GENOMIC DNA]</scope>
    <source>
        <strain evidence="1 2">XR_2019</strain>
        <tissue evidence="1">Muscle</tissue>
    </source>
</reference>
<dbReference type="EMBL" id="JAHRIM010050111">
    <property type="protein sequence ID" value="MEQ2268440.1"/>
    <property type="molecule type" value="Genomic_DNA"/>
</dbReference>
<evidence type="ECO:0000313" key="2">
    <source>
        <dbReference type="Proteomes" id="UP001444071"/>
    </source>
</evidence>
<evidence type="ECO:0000313" key="1">
    <source>
        <dbReference type="EMBL" id="MEQ2268440.1"/>
    </source>
</evidence>
<name>A0ABV0WG13_9TELE</name>
<organism evidence="1 2">
    <name type="scientific">Xenotaenia resolanae</name>
    <dbReference type="NCBI Taxonomy" id="208358"/>
    <lineage>
        <taxon>Eukaryota</taxon>
        <taxon>Metazoa</taxon>
        <taxon>Chordata</taxon>
        <taxon>Craniata</taxon>
        <taxon>Vertebrata</taxon>
        <taxon>Euteleostomi</taxon>
        <taxon>Actinopterygii</taxon>
        <taxon>Neopterygii</taxon>
        <taxon>Teleostei</taxon>
        <taxon>Neoteleostei</taxon>
        <taxon>Acanthomorphata</taxon>
        <taxon>Ovalentaria</taxon>
        <taxon>Atherinomorphae</taxon>
        <taxon>Cyprinodontiformes</taxon>
        <taxon>Goodeidae</taxon>
        <taxon>Xenotaenia</taxon>
    </lineage>
</organism>
<dbReference type="Proteomes" id="UP001444071">
    <property type="component" value="Unassembled WGS sequence"/>
</dbReference>